<dbReference type="RefSeq" id="WP_050338403.1">
    <property type="nucleotide sequence ID" value="NZ_AZCU01000002.1"/>
</dbReference>
<accession>A0A837RFC5</accession>
<evidence type="ECO:0000256" key="1">
    <source>
        <dbReference type="SAM" id="Phobius"/>
    </source>
</evidence>
<dbReference type="InterPro" id="IPR021560">
    <property type="entry name" value="DUF3021"/>
</dbReference>
<feature type="transmembrane region" description="Helical" evidence="1">
    <location>
        <begin position="7"/>
        <end position="27"/>
    </location>
</feature>
<proteinExistence type="predicted"/>
<evidence type="ECO:0000313" key="2">
    <source>
        <dbReference type="EMBL" id="KRK26790.1"/>
    </source>
</evidence>
<dbReference type="Pfam" id="PF11457">
    <property type="entry name" value="DUF3021"/>
    <property type="match status" value="1"/>
</dbReference>
<feature type="transmembrane region" description="Helical" evidence="1">
    <location>
        <begin position="88"/>
        <end position="108"/>
    </location>
</feature>
<gene>
    <name evidence="2" type="ORF">FD24_GL001601</name>
</gene>
<dbReference type="EMBL" id="AZCU01000002">
    <property type="protein sequence ID" value="KRK26790.1"/>
    <property type="molecule type" value="Genomic_DNA"/>
</dbReference>
<sequence>MKVSLQRMMIGCGYGAVAYLVIIALNIQPTHPTMRNVVSVLIMSALIGLLTDLFELDRLSYLVALGLHLLGTFGLTISTIWFNHWHTASFWGLFLGCYLILWGIVRFYQFLEVTKINQALVERQKNLNQHQD</sequence>
<keyword evidence="1" id="KW-1133">Transmembrane helix</keyword>
<evidence type="ECO:0008006" key="4">
    <source>
        <dbReference type="Google" id="ProtNLM"/>
    </source>
</evidence>
<feature type="transmembrane region" description="Helical" evidence="1">
    <location>
        <begin position="33"/>
        <end position="54"/>
    </location>
</feature>
<feature type="transmembrane region" description="Helical" evidence="1">
    <location>
        <begin position="61"/>
        <end position="82"/>
    </location>
</feature>
<dbReference type="Proteomes" id="UP000051020">
    <property type="component" value="Unassembled WGS sequence"/>
</dbReference>
<protein>
    <recommendedName>
        <fullName evidence="4">DUF3021 domain-containing protein</fullName>
    </recommendedName>
</protein>
<keyword evidence="1" id="KW-0472">Membrane</keyword>
<evidence type="ECO:0000313" key="3">
    <source>
        <dbReference type="Proteomes" id="UP000051020"/>
    </source>
</evidence>
<reference evidence="2 3" key="1">
    <citation type="journal article" date="2015" name="Genome Announc.">
        <title>Expanding the biotechnology potential of lactobacilli through comparative genomics of 213 strains and associated genera.</title>
        <authorList>
            <person name="Sun Z."/>
            <person name="Harris H.M."/>
            <person name="McCann A."/>
            <person name="Guo C."/>
            <person name="Argimon S."/>
            <person name="Zhang W."/>
            <person name="Yang X."/>
            <person name="Jeffery I.B."/>
            <person name="Cooney J.C."/>
            <person name="Kagawa T.F."/>
            <person name="Liu W."/>
            <person name="Song Y."/>
            <person name="Salvetti E."/>
            <person name="Wrobel A."/>
            <person name="Rasinkangas P."/>
            <person name="Parkhill J."/>
            <person name="Rea M.C."/>
            <person name="O'Sullivan O."/>
            <person name="Ritari J."/>
            <person name="Douillard F.P."/>
            <person name="Paul Ross R."/>
            <person name="Yang R."/>
            <person name="Briner A.E."/>
            <person name="Felis G.E."/>
            <person name="de Vos W.M."/>
            <person name="Barrangou R."/>
            <person name="Klaenhammer T.R."/>
            <person name="Caufield P.W."/>
            <person name="Cui Y."/>
            <person name="Zhang H."/>
            <person name="O'Toole P.W."/>
        </authorList>
    </citation>
    <scope>NUCLEOTIDE SEQUENCE [LARGE SCALE GENOMIC DNA]</scope>
    <source>
        <strain evidence="2 3">DSM 20314</strain>
    </source>
</reference>
<comment type="caution">
    <text evidence="2">The sequence shown here is derived from an EMBL/GenBank/DDBJ whole genome shotgun (WGS) entry which is preliminary data.</text>
</comment>
<keyword evidence="1" id="KW-0812">Transmembrane</keyword>
<dbReference type="GeneID" id="49394346"/>
<dbReference type="AlphaFoldDB" id="A0A837RFC5"/>
<organism evidence="2 3">
    <name type="scientific">Lactiplantibacillus pentosus DSM 20314</name>
    <dbReference type="NCBI Taxonomy" id="1423791"/>
    <lineage>
        <taxon>Bacteria</taxon>
        <taxon>Bacillati</taxon>
        <taxon>Bacillota</taxon>
        <taxon>Bacilli</taxon>
        <taxon>Lactobacillales</taxon>
        <taxon>Lactobacillaceae</taxon>
        <taxon>Lactiplantibacillus</taxon>
    </lineage>
</organism>
<name>A0A837RFC5_LACPE</name>